<protein>
    <submittedName>
        <fullName evidence="1">Proteasome-interacting protein cic1</fullName>
    </submittedName>
</protein>
<comment type="caution">
    <text evidence="1">The sequence shown here is derived from an EMBL/GenBank/DDBJ whole genome shotgun (WGS) entry which is preliminary data.</text>
</comment>
<accession>A0ACC1I6J2</accession>
<gene>
    <name evidence="1" type="primary">CIC1_2</name>
    <name evidence="1" type="ORF">LPJ66_009069</name>
</gene>
<reference evidence="1" key="1">
    <citation type="submission" date="2022-07" db="EMBL/GenBank/DDBJ databases">
        <title>Phylogenomic reconstructions and comparative analyses of Kickxellomycotina fungi.</title>
        <authorList>
            <person name="Reynolds N.K."/>
            <person name="Stajich J.E."/>
            <person name="Barry K."/>
            <person name="Grigoriev I.V."/>
            <person name="Crous P."/>
            <person name="Smith M.E."/>
        </authorList>
    </citation>
    <scope>NUCLEOTIDE SEQUENCE</scope>
    <source>
        <strain evidence="1">Benny 63K</strain>
    </source>
</reference>
<keyword evidence="1" id="KW-0647">Proteasome</keyword>
<organism evidence="1 2">
    <name type="scientific">Kickxella alabastrina</name>
    <dbReference type="NCBI Taxonomy" id="61397"/>
    <lineage>
        <taxon>Eukaryota</taxon>
        <taxon>Fungi</taxon>
        <taxon>Fungi incertae sedis</taxon>
        <taxon>Zoopagomycota</taxon>
        <taxon>Kickxellomycotina</taxon>
        <taxon>Kickxellomycetes</taxon>
        <taxon>Kickxellales</taxon>
        <taxon>Kickxellaceae</taxon>
        <taxon>Kickxella</taxon>
    </lineage>
</organism>
<name>A0ACC1I6J2_9FUNG</name>
<evidence type="ECO:0000313" key="1">
    <source>
        <dbReference type="EMBL" id="KAJ1887523.1"/>
    </source>
</evidence>
<evidence type="ECO:0000313" key="2">
    <source>
        <dbReference type="Proteomes" id="UP001150581"/>
    </source>
</evidence>
<sequence>MYEETASVCLIVKPTQTEYVEKLMAFGIPQIKEIVTMDQLKKKYKSYESKRQLLAMHDLFLADDRVLASLPELLGVKFFNAKKLPAPVNLMAKDQKKELTKALSCTFYRQTKGTCNAIKVGLTSMAATQLADNIEDVVAAVSQLVPKKWENIQSIGIKTGTSLTLPIYNALPMPPTVITDSSAARMVVDQAKTASGKKTKKSPMSRTAADKAIVAAATVTKKNARSKGRGRAAASTKA</sequence>
<dbReference type="Proteomes" id="UP001150581">
    <property type="component" value="Unassembled WGS sequence"/>
</dbReference>
<proteinExistence type="predicted"/>
<dbReference type="EMBL" id="JANBPG010001974">
    <property type="protein sequence ID" value="KAJ1887523.1"/>
    <property type="molecule type" value="Genomic_DNA"/>
</dbReference>
<keyword evidence="2" id="KW-1185">Reference proteome</keyword>